<evidence type="ECO:0000313" key="1">
    <source>
        <dbReference type="EMBL" id="CAK9230872.1"/>
    </source>
</evidence>
<sequence>MVGLQTREGFGRNSCQFLCTGGIAVLGWRNQDGWGVCFVSGERQGSVEDQVTVIFQVHDSAWI</sequence>
<protein>
    <submittedName>
        <fullName evidence="1">Uncharacterized protein</fullName>
    </submittedName>
</protein>
<dbReference type="EMBL" id="OZ019899">
    <property type="protein sequence ID" value="CAK9230872.1"/>
    <property type="molecule type" value="Genomic_DNA"/>
</dbReference>
<gene>
    <name evidence="1" type="ORF">CSSPTR1EN2_LOCUS20140</name>
</gene>
<proteinExistence type="predicted"/>
<name>A0ABP0UUC9_9BRYO</name>
<keyword evidence="2" id="KW-1185">Reference proteome</keyword>
<evidence type="ECO:0000313" key="2">
    <source>
        <dbReference type="Proteomes" id="UP001497512"/>
    </source>
</evidence>
<organism evidence="1 2">
    <name type="scientific">Sphagnum troendelagicum</name>
    <dbReference type="NCBI Taxonomy" id="128251"/>
    <lineage>
        <taxon>Eukaryota</taxon>
        <taxon>Viridiplantae</taxon>
        <taxon>Streptophyta</taxon>
        <taxon>Embryophyta</taxon>
        <taxon>Bryophyta</taxon>
        <taxon>Sphagnophytina</taxon>
        <taxon>Sphagnopsida</taxon>
        <taxon>Sphagnales</taxon>
        <taxon>Sphagnaceae</taxon>
        <taxon>Sphagnum</taxon>
    </lineage>
</organism>
<dbReference type="Proteomes" id="UP001497512">
    <property type="component" value="Chromosome 7"/>
</dbReference>
<accession>A0ABP0UUC9</accession>
<reference evidence="1" key="1">
    <citation type="submission" date="2024-02" db="EMBL/GenBank/DDBJ databases">
        <authorList>
            <consortium name="ELIXIR-Norway"/>
            <consortium name="Elixir Norway"/>
        </authorList>
    </citation>
    <scope>NUCLEOTIDE SEQUENCE</scope>
</reference>